<keyword evidence="14" id="KW-1185">Reference proteome</keyword>
<dbReference type="Gene3D" id="3.10.580.10">
    <property type="entry name" value="CBS-domain"/>
    <property type="match status" value="1"/>
</dbReference>
<feature type="domain" description="CNNM transmembrane" evidence="12">
    <location>
        <begin position="1"/>
        <end position="201"/>
    </location>
</feature>
<evidence type="ECO:0000313" key="13">
    <source>
        <dbReference type="EMBL" id="MFD2600097.1"/>
    </source>
</evidence>
<dbReference type="RefSeq" id="WP_380870237.1">
    <property type="nucleotide sequence ID" value="NZ_JBHUMA010000008.1"/>
</dbReference>
<evidence type="ECO:0000313" key="14">
    <source>
        <dbReference type="Proteomes" id="UP001597393"/>
    </source>
</evidence>
<evidence type="ECO:0000256" key="4">
    <source>
        <dbReference type="ARBA" id="ARBA00022737"/>
    </source>
</evidence>
<evidence type="ECO:0000259" key="11">
    <source>
        <dbReference type="PROSITE" id="PS51371"/>
    </source>
</evidence>
<dbReference type="InterPro" id="IPR016169">
    <property type="entry name" value="FAD-bd_PCMH_sub2"/>
</dbReference>
<gene>
    <name evidence="13" type="ORF">ACFSQ3_14160</name>
</gene>
<dbReference type="Pfam" id="PF03471">
    <property type="entry name" value="CorC_HlyC"/>
    <property type="match status" value="1"/>
</dbReference>
<keyword evidence="5 9" id="KW-1133">Transmembrane helix</keyword>
<dbReference type="InterPro" id="IPR046342">
    <property type="entry name" value="CBS_dom_sf"/>
</dbReference>
<comment type="caution">
    <text evidence="13">The sequence shown here is derived from an EMBL/GenBank/DDBJ whole genome shotgun (WGS) entry which is preliminary data.</text>
</comment>
<keyword evidence="3 9" id="KW-0812">Transmembrane</keyword>
<dbReference type="InterPro" id="IPR051676">
    <property type="entry name" value="UPF0053_domain"/>
</dbReference>
<feature type="transmembrane region" description="Helical" evidence="10">
    <location>
        <begin position="6"/>
        <end position="26"/>
    </location>
</feature>
<dbReference type="SUPFAM" id="SSF56176">
    <property type="entry name" value="FAD-binding/transporter-associated domain-like"/>
    <property type="match status" value="1"/>
</dbReference>
<sequence>MGLDLFWTIFLVLANGFFVAAEFAIVKVRASQIELQAKSGSKVAAMAKNITEHLDGYLAATQLGITLASLALGWVGEKVMTEIVNSIFGWFNVELTGRWATNLGHVLAFSIITFLHIVFGELAPKSIAIQKPVATTMRIALPLQFFYYIFKPIIWVLNGFANFLLRLIGIQVNAHEVSHSSEELQYLLEKGRESGALNNSEHELIKNVFDFNERIVKNIMVPRTKIVAAEVNENPQDFINRVTEEGYSRVPIYQDNIDQIIGLVHTKDLLPIVANGREVVLKRIMRKPYFIPETKKINDLMAEFQQKRIQIAFVLDEFGGTAGMVTLEDIVEELVGDIQDEYDEETPLVERISDTEFMVDAGANVHDVNEFLPLELPESSDYDTVAGLVSHVFERIPDVGDSCEDLGYNFTVIKKTQQNIEFVKLDLVETPNDDSEDDE</sequence>
<keyword evidence="6 8" id="KW-0129">CBS domain</keyword>
<reference evidence="14" key="1">
    <citation type="journal article" date="2019" name="Int. J. Syst. Evol. Microbiol.">
        <title>The Global Catalogue of Microorganisms (GCM) 10K type strain sequencing project: providing services to taxonomists for standard genome sequencing and annotation.</title>
        <authorList>
            <consortium name="The Broad Institute Genomics Platform"/>
            <consortium name="The Broad Institute Genome Sequencing Center for Infectious Disease"/>
            <person name="Wu L."/>
            <person name="Ma J."/>
        </authorList>
    </citation>
    <scope>NUCLEOTIDE SEQUENCE [LARGE SCALE GENOMIC DNA]</scope>
    <source>
        <strain evidence="14">KCTC 42248</strain>
    </source>
</reference>
<evidence type="ECO:0000256" key="6">
    <source>
        <dbReference type="ARBA" id="ARBA00023122"/>
    </source>
</evidence>
<dbReference type="InterPro" id="IPR036318">
    <property type="entry name" value="FAD-bd_PCMH-like_sf"/>
</dbReference>
<dbReference type="SUPFAM" id="SSF54631">
    <property type="entry name" value="CBS-domain pair"/>
    <property type="match status" value="1"/>
</dbReference>
<feature type="transmembrane region" description="Helical" evidence="10">
    <location>
        <begin position="145"/>
        <end position="165"/>
    </location>
</feature>
<accession>A0ABW5NQJ3</accession>
<dbReference type="InterPro" id="IPR044751">
    <property type="entry name" value="Ion_transp-like_CBS"/>
</dbReference>
<proteinExistence type="predicted"/>
<evidence type="ECO:0000256" key="7">
    <source>
        <dbReference type="ARBA" id="ARBA00023136"/>
    </source>
</evidence>
<evidence type="ECO:0000256" key="1">
    <source>
        <dbReference type="ARBA" id="ARBA00004651"/>
    </source>
</evidence>
<dbReference type="PANTHER" id="PTHR43099">
    <property type="entry name" value="UPF0053 PROTEIN YRKA"/>
    <property type="match status" value="1"/>
</dbReference>
<feature type="transmembrane region" description="Helical" evidence="10">
    <location>
        <begin position="56"/>
        <end position="76"/>
    </location>
</feature>
<feature type="transmembrane region" description="Helical" evidence="10">
    <location>
        <begin position="103"/>
        <end position="124"/>
    </location>
</feature>
<name>A0ABW5NQJ3_9SPHI</name>
<dbReference type="Pfam" id="PF00571">
    <property type="entry name" value="CBS"/>
    <property type="match status" value="2"/>
</dbReference>
<dbReference type="PROSITE" id="PS51846">
    <property type="entry name" value="CNNM"/>
    <property type="match status" value="1"/>
</dbReference>
<keyword evidence="4" id="KW-0677">Repeat</keyword>
<evidence type="ECO:0000256" key="10">
    <source>
        <dbReference type="SAM" id="Phobius"/>
    </source>
</evidence>
<comment type="subcellular location">
    <subcellularLocation>
        <location evidence="1">Cell membrane</location>
        <topology evidence="1">Multi-pass membrane protein</topology>
    </subcellularLocation>
</comment>
<keyword evidence="7 9" id="KW-0472">Membrane</keyword>
<keyword evidence="2" id="KW-1003">Cell membrane</keyword>
<dbReference type="InterPro" id="IPR005170">
    <property type="entry name" value="Transptr-assoc_dom"/>
</dbReference>
<dbReference type="PROSITE" id="PS51371">
    <property type="entry name" value="CBS"/>
    <property type="match status" value="2"/>
</dbReference>
<evidence type="ECO:0000256" key="3">
    <source>
        <dbReference type="ARBA" id="ARBA00022692"/>
    </source>
</evidence>
<evidence type="ECO:0000256" key="8">
    <source>
        <dbReference type="PROSITE-ProRule" id="PRU00703"/>
    </source>
</evidence>
<dbReference type="SMART" id="SM01091">
    <property type="entry name" value="CorC_HlyC"/>
    <property type="match status" value="1"/>
</dbReference>
<organism evidence="13 14">
    <name type="scientific">Sphingobacterium corticis</name>
    <dbReference type="NCBI Taxonomy" id="1812823"/>
    <lineage>
        <taxon>Bacteria</taxon>
        <taxon>Pseudomonadati</taxon>
        <taxon>Bacteroidota</taxon>
        <taxon>Sphingobacteriia</taxon>
        <taxon>Sphingobacteriales</taxon>
        <taxon>Sphingobacteriaceae</taxon>
        <taxon>Sphingobacterium</taxon>
    </lineage>
</organism>
<protein>
    <submittedName>
        <fullName evidence="13">Hemolysin family protein</fullName>
    </submittedName>
</protein>
<dbReference type="InterPro" id="IPR002550">
    <property type="entry name" value="CNNM"/>
</dbReference>
<evidence type="ECO:0000256" key="5">
    <source>
        <dbReference type="ARBA" id="ARBA00022989"/>
    </source>
</evidence>
<dbReference type="EMBL" id="JBHUMA010000008">
    <property type="protein sequence ID" value="MFD2600097.1"/>
    <property type="molecule type" value="Genomic_DNA"/>
</dbReference>
<dbReference type="PANTHER" id="PTHR43099:SF2">
    <property type="entry name" value="UPF0053 PROTEIN YRKA"/>
    <property type="match status" value="1"/>
</dbReference>
<evidence type="ECO:0000256" key="2">
    <source>
        <dbReference type="ARBA" id="ARBA00022475"/>
    </source>
</evidence>
<dbReference type="Proteomes" id="UP001597393">
    <property type="component" value="Unassembled WGS sequence"/>
</dbReference>
<dbReference type="CDD" id="cd04590">
    <property type="entry name" value="CBS_pair_CorC_HlyC_assoc"/>
    <property type="match status" value="1"/>
</dbReference>
<dbReference type="Pfam" id="PF01595">
    <property type="entry name" value="CNNM"/>
    <property type="match status" value="1"/>
</dbReference>
<evidence type="ECO:0000259" key="12">
    <source>
        <dbReference type="PROSITE" id="PS51846"/>
    </source>
</evidence>
<evidence type="ECO:0000256" key="9">
    <source>
        <dbReference type="PROSITE-ProRule" id="PRU01193"/>
    </source>
</evidence>
<dbReference type="Gene3D" id="3.30.465.10">
    <property type="match status" value="1"/>
</dbReference>
<feature type="domain" description="CBS" evidence="11">
    <location>
        <begin position="284"/>
        <end position="341"/>
    </location>
</feature>
<dbReference type="InterPro" id="IPR000644">
    <property type="entry name" value="CBS_dom"/>
</dbReference>
<feature type="domain" description="CBS" evidence="11">
    <location>
        <begin position="220"/>
        <end position="279"/>
    </location>
</feature>